<dbReference type="PANTHER" id="PTHR46749">
    <property type="entry name" value="COMPLEX III ASSEMBLY FACTOR LYRM7"/>
    <property type="match status" value="1"/>
</dbReference>
<sequence>MAATTAPNPLAAYRFLLRATRIAFQGDFTTLHAARAEARKQFDQHRQQGVDTPMRIQHAMETAEILRTNVVQGVKISGDGEEADRYASILVMRRFRGEYEGEDERREKEREARGGCELRIHEHIERGDNDSIKTAGKNERVKVAVGKACSNTQ</sequence>
<comment type="subunit">
    <text evidence="3">Interacts with RIP1.</text>
</comment>
<dbReference type="EMBL" id="CP069116">
    <property type="protein sequence ID" value="QSS66963.1"/>
    <property type="molecule type" value="Genomic_DNA"/>
</dbReference>
<evidence type="ECO:0000256" key="2">
    <source>
        <dbReference type="ARBA" id="ARBA00009949"/>
    </source>
</evidence>
<gene>
    <name evidence="9" type="primary">MZM1</name>
    <name evidence="9" type="ORF">I7I51_03175</name>
</gene>
<evidence type="ECO:0000256" key="4">
    <source>
        <dbReference type="ARBA" id="ARBA00015108"/>
    </source>
</evidence>
<evidence type="ECO:0000313" key="10">
    <source>
        <dbReference type="Proteomes" id="UP000663671"/>
    </source>
</evidence>
<reference evidence="9" key="1">
    <citation type="submission" date="2021-01" db="EMBL/GenBank/DDBJ databases">
        <title>Chromosome-level genome assembly of a human fungal pathogen reveals clustering of transcriptionally co-regulated genes.</title>
        <authorList>
            <person name="Voorhies M."/>
            <person name="Cohen S."/>
            <person name="Shea T.P."/>
            <person name="Petrus S."/>
            <person name="Munoz J.F."/>
            <person name="Poplawski S."/>
            <person name="Goldman W.E."/>
            <person name="Michael T."/>
            <person name="Cuomo C.A."/>
            <person name="Sil A."/>
            <person name="Beyhan S."/>
        </authorList>
    </citation>
    <scope>NUCLEOTIDE SEQUENCE</scope>
    <source>
        <strain evidence="9">WU24</strain>
    </source>
</reference>
<evidence type="ECO:0000256" key="3">
    <source>
        <dbReference type="ARBA" id="ARBA00011589"/>
    </source>
</evidence>
<comment type="subcellular location">
    <subcellularLocation>
        <location evidence="1">Mitochondrion matrix</location>
    </subcellularLocation>
</comment>
<dbReference type="InterPro" id="IPR045298">
    <property type="entry name" value="Complex1_LYR_LYRM7"/>
</dbReference>
<dbReference type="GO" id="GO:0005759">
    <property type="term" value="C:mitochondrial matrix"/>
    <property type="evidence" value="ECO:0007669"/>
    <property type="project" value="UniProtKB-SubCell"/>
</dbReference>
<dbReference type="Proteomes" id="UP000663671">
    <property type="component" value="Chromosome 6"/>
</dbReference>
<keyword evidence="5" id="KW-0809">Transit peptide</keyword>
<comment type="function">
    <text evidence="8">Assembly factor required for Rieske Fe-S protein RIP1 incorporation into the cytochrome b-c1 (CIII) complex. Functions as a chaperone, binding to this subunit within the mitochondrial matrix and stabilizing it prior to its translocation and insertion into the late CIII dimeric intermediate within the mitochondrial inner membrane. Modulates the mitochondrial matrix zinc pool.</text>
</comment>
<dbReference type="GO" id="GO:0034551">
    <property type="term" value="P:mitochondrial respiratory chain complex III assembly"/>
    <property type="evidence" value="ECO:0007669"/>
    <property type="project" value="InterPro"/>
</dbReference>
<organism evidence="9 10">
    <name type="scientific">Ajellomyces capsulatus</name>
    <name type="common">Darling's disease fungus</name>
    <name type="synonym">Histoplasma capsulatum</name>
    <dbReference type="NCBI Taxonomy" id="5037"/>
    <lineage>
        <taxon>Eukaryota</taxon>
        <taxon>Fungi</taxon>
        <taxon>Dikarya</taxon>
        <taxon>Ascomycota</taxon>
        <taxon>Pezizomycotina</taxon>
        <taxon>Eurotiomycetes</taxon>
        <taxon>Eurotiomycetidae</taxon>
        <taxon>Onygenales</taxon>
        <taxon>Ajellomycetaceae</taxon>
        <taxon>Histoplasma</taxon>
    </lineage>
</organism>
<dbReference type="OrthoDB" id="529194at2759"/>
<dbReference type="VEuPathDB" id="FungiDB:I7I51_03175"/>
<evidence type="ECO:0000256" key="8">
    <source>
        <dbReference type="ARBA" id="ARBA00025268"/>
    </source>
</evidence>
<evidence type="ECO:0000256" key="5">
    <source>
        <dbReference type="ARBA" id="ARBA00022946"/>
    </source>
</evidence>
<dbReference type="PANTHER" id="PTHR46749:SF1">
    <property type="entry name" value="COMPLEX III ASSEMBLY FACTOR LYRM7"/>
    <property type="match status" value="1"/>
</dbReference>
<protein>
    <recommendedName>
        <fullName evidence="4">Mitochondrial zinc maintenance protein 1, mitochondrial</fullName>
    </recommendedName>
</protein>
<dbReference type="CDD" id="cd20267">
    <property type="entry name" value="Complex1_LYR_LYRM7"/>
    <property type="match status" value="1"/>
</dbReference>
<dbReference type="InterPro" id="IPR050435">
    <property type="entry name" value="MZM1/LYRM7"/>
</dbReference>
<evidence type="ECO:0000313" key="9">
    <source>
        <dbReference type="EMBL" id="QSS66963.1"/>
    </source>
</evidence>
<dbReference type="AlphaFoldDB" id="A0A8A1MQU1"/>
<evidence type="ECO:0000256" key="7">
    <source>
        <dbReference type="ARBA" id="ARBA00023186"/>
    </source>
</evidence>
<dbReference type="GO" id="GO:0044183">
    <property type="term" value="F:protein folding chaperone"/>
    <property type="evidence" value="ECO:0007669"/>
    <property type="project" value="TreeGrafter"/>
</dbReference>
<keyword evidence="6" id="KW-0496">Mitochondrion</keyword>
<name>A0A8A1MQU1_AJECA</name>
<proteinExistence type="inferred from homology"/>
<evidence type="ECO:0000256" key="1">
    <source>
        <dbReference type="ARBA" id="ARBA00004305"/>
    </source>
</evidence>
<comment type="similarity">
    <text evidence="2">Belongs to the complex I LYR family. MZM1 subfamily.</text>
</comment>
<accession>A0A8A1MQU1</accession>
<dbReference type="SMR" id="A0A8A1MQU1"/>
<evidence type="ECO:0000256" key="6">
    <source>
        <dbReference type="ARBA" id="ARBA00023128"/>
    </source>
</evidence>
<keyword evidence="7" id="KW-0143">Chaperone</keyword>